<feature type="region of interest" description="Disordered" evidence="1">
    <location>
        <begin position="363"/>
        <end position="392"/>
    </location>
</feature>
<dbReference type="EnsemblPlants" id="AET3Gv20788300.2">
    <property type="protein sequence ID" value="AET3Gv20788300.2"/>
    <property type="gene ID" value="AET3Gv20788300"/>
</dbReference>
<evidence type="ECO:0000313" key="3">
    <source>
        <dbReference type="EnsemblPlants" id="AET3Gv20788300.2"/>
    </source>
</evidence>
<dbReference type="InterPro" id="IPR027443">
    <property type="entry name" value="IPNS-like_sf"/>
</dbReference>
<reference evidence="3" key="4">
    <citation type="submission" date="2019-03" db="UniProtKB">
        <authorList>
            <consortium name="EnsemblPlants"/>
        </authorList>
    </citation>
    <scope>IDENTIFICATION</scope>
</reference>
<dbReference type="Pfam" id="PF03171">
    <property type="entry name" value="2OG-FeII_Oxy"/>
    <property type="match status" value="1"/>
</dbReference>
<evidence type="ECO:0000256" key="1">
    <source>
        <dbReference type="SAM" id="MobiDB-lite"/>
    </source>
</evidence>
<organism evidence="3 4">
    <name type="scientific">Aegilops tauschii subsp. strangulata</name>
    <name type="common">Goatgrass</name>
    <dbReference type="NCBI Taxonomy" id="200361"/>
    <lineage>
        <taxon>Eukaryota</taxon>
        <taxon>Viridiplantae</taxon>
        <taxon>Streptophyta</taxon>
        <taxon>Embryophyta</taxon>
        <taxon>Tracheophyta</taxon>
        <taxon>Spermatophyta</taxon>
        <taxon>Magnoliopsida</taxon>
        <taxon>Liliopsida</taxon>
        <taxon>Poales</taxon>
        <taxon>Poaceae</taxon>
        <taxon>BOP clade</taxon>
        <taxon>Pooideae</taxon>
        <taxon>Triticodae</taxon>
        <taxon>Triticeae</taxon>
        <taxon>Triticinae</taxon>
        <taxon>Aegilops</taxon>
    </lineage>
</organism>
<reference evidence="4" key="1">
    <citation type="journal article" date="2014" name="Science">
        <title>Ancient hybridizations among the ancestral genomes of bread wheat.</title>
        <authorList>
            <consortium name="International Wheat Genome Sequencing Consortium,"/>
            <person name="Marcussen T."/>
            <person name="Sandve S.R."/>
            <person name="Heier L."/>
            <person name="Spannagl M."/>
            <person name="Pfeifer M."/>
            <person name="Jakobsen K.S."/>
            <person name="Wulff B.B."/>
            <person name="Steuernagel B."/>
            <person name="Mayer K.F."/>
            <person name="Olsen O.A."/>
        </authorList>
    </citation>
    <scope>NUCLEOTIDE SEQUENCE [LARGE SCALE GENOMIC DNA]</scope>
    <source>
        <strain evidence="4">cv. AL8/78</strain>
    </source>
</reference>
<dbReference type="Gene3D" id="2.60.120.330">
    <property type="entry name" value="B-lactam Antibiotic, Isopenicillin N Synthase, Chain"/>
    <property type="match status" value="1"/>
</dbReference>
<name>A0A453FUU7_AEGTS</name>
<reference evidence="3" key="3">
    <citation type="journal article" date="2017" name="Nature">
        <title>Genome sequence of the progenitor of the wheat D genome Aegilops tauschii.</title>
        <authorList>
            <person name="Luo M.C."/>
            <person name="Gu Y.Q."/>
            <person name="Puiu D."/>
            <person name="Wang H."/>
            <person name="Twardziok S.O."/>
            <person name="Deal K.R."/>
            <person name="Huo N."/>
            <person name="Zhu T."/>
            <person name="Wang L."/>
            <person name="Wang Y."/>
            <person name="McGuire P.E."/>
            <person name="Liu S."/>
            <person name="Long H."/>
            <person name="Ramasamy R.K."/>
            <person name="Rodriguez J.C."/>
            <person name="Van S.L."/>
            <person name="Yuan L."/>
            <person name="Wang Z."/>
            <person name="Xia Z."/>
            <person name="Xiao L."/>
            <person name="Anderson O.D."/>
            <person name="Ouyang S."/>
            <person name="Liang Y."/>
            <person name="Zimin A.V."/>
            <person name="Pertea G."/>
            <person name="Qi P."/>
            <person name="Bennetzen J.L."/>
            <person name="Dai X."/>
            <person name="Dawson M.W."/>
            <person name="Muller H.G."/>
            <person name="Kugler K."/>
            <person name="Rivarola-Duarte L."/>
            <person name="Spannagl M."/>
            <person name="Mayer K.F.X."/>
            <person name="Lu F.H."/>
            <person name="Bevan M.W."/>
            <person name="Leroy P."/>
            <person name="Li P."/>
            <person name="You F.M."/>
            <person name="Sun Q."/>
            <person name="Liu Z."/>
            <person name="Lyons E."/>
            <person name="Wicker T."/>
            <person name="Salzberg S.L."/>
            <person name="Devos K.M."/>
            <person name="Dvorak J."/>
        </authorList>
    </citation>
    <scope>NUCLEOTIDE SEQUENCE [LARGE SCALE GENOMIC DNA]</scope>
    <source>
        <strain evidence="3">cv. AL8/78</strain>
    </source>
</reference>
<feature type="region of interest" description="Disordered" evidence="1">
    <location>
        <begin position="1"/>
        <end position="37"/>
    </location>
</feature>
<reference evidence="4" key="2">
    <citation type="journal article" date="2017" name="Nat. Plants">
        <title>The Aegilops tauschii genome reveals multiple impacts of transposons.</title>
        <authorList>
            <person name="Zhao G."/>
            <person name="Zou C."/>
            <person name="Li K."/>
            <person name="Wang K."/>
            <person name="Li T."/>
            <person name="Gao L."/>
            <person name="Zhang X."/>
            <person name="Wang H."/>
            <person name="Yang Z."/>
            <person name="Liu X."/>
            <person name="Jiang W."/>
            <person name="Mao L."/>
            <person name="Kong X."/>
            <person name="Jiao Y."/>
            <person name="Jia J."/>
        </authorList>
    </citation>
    <scope>NUCLEOTIDE SEQUENCE [LARGE SCALE GENOMIC DNA]</scope>
    <source>
        <strain evidence="4">cv. AL8/78</strain>
    </source>
</reference>
<dbReference type="STRING" id="200361.A0A453FUU7"/>
<protein>
    <recommendedName>
        <fullName evidence="2">Isopenicillin N synthase-like Fe(2+) 2OG dioxygenase domain-containing protein</fullName>
    </recommendedName>
</protein>
<keyword evidence="4" id="KW-1185">Reference proteome</keyword>
<reference evidence="3" key="5">
    <citation type="journal article" date="2021" name="G3 (Bethesda)">
        <title>Aegilops tauschii genome assembly Aet v5.0 features greater sequence contiguity and improved annotation.</title>
        <authorList>
            <person name="Wang L."/>
            <person name="Zhu T."/>
            <person name="Rodriguez J.C."/>
            <person name="Deal K.R."/>
            <person name="Dubcovsky J."/>
            <person name="McGuire P.E."/>
            <person name="Lux T."/>
            <person name="Spannagl M."/>
            <person name="Mayer K.F.X."/>
            <person name="Baldrich P."/>
            <person name="Meyers B.C."/>
            <person name="Huo N."/>
            <person name="Gu Y.Q."/>
            <person name="Zhou H."/>
            <person name="Devos K.M."/>
            <person name="Bennetzen J.L."/>
            <person name="Unver T."/>
            <person name="Budak H."/>
            <person name="Gulick P.J."/>
            <person name="Galiba G."/>
            <person name="Kalapos B."/>
            <person name="Nelson D.R."/>
            <person name="Li P."/>
            <person name="You F.M."/>
            <person name="Luo M.C."/>
            <person name="Dvorak J."/>
        </authorList>
    </citation>
    <scope>NUCLEOTIDE SEQUENCE [LARGE SCALE GENOMIC DNA]</scope>
    <source>
        <strain evidence="3">cv. AL8/78</strain>
    </source>
</reference>
<dbReference type="PANTHER" id="PTHR34945">
    <property type="entry name" value="2-OXOGLUTARATE (2OG) AND FE(II)-DEPENDENT OXYGENASE SUPERFAMILY PROTEIN"/>
    <property type="match status" value="1"/>
</dbReference>
<accession>A0A453FUU7</accession>
<dbReference type="Proteomes" id="UP000015105">
    <property type="component" value="Chromosome 3D"/>
</dbReference>
<dbReference type="PANTHER" id="PTHR34945:SF2">
    <property type="entry name" value="2-OXOGLUTARATE (2OG) AND FE(II)-DEPENDENT OXYGENASE SUPERFAMILY PROTEIN"/>
    <property type="match status" value="1"/>
</dbReference>
<evidence type="ECO:0000259" key="2">
    <source>
        <dbReference type="Pfam" id="PF03171"/>
    </source>
</evidence>
<feature type="domain" description="Isopenicillin N synthase-like Fe(2+) 2OG dioxygenase" evidence="2">
    <location>
        <begin position="286"/>
        <end position="349"/>
    </location>
</feature>
<proteinExistence type="predicted"/>
<dbReference type="SUPFAM" id="SSF51197">
    <property type="entry name" value="Clavaminate synthase-like"/>
    <property type="match status" value="1"/>
</dbReference>
<dbReference type="AlphaFoldDB" id="A0A453FUU7"/>
<evidence type="ECO:0000313" key="4">
    <source>
        <dbReference type="Proteomes" id="UP000015105"/>
    </source>
</evidence>
<dbReference type="InterPro" id="IPR044861">
    <property type="entry name" value="IPNS-like_FE2OG_OXY"/>
</dbReference>
<sequence>PTTPAVLHQPPTHTHPCPPLRPSLRHPTSMAYSPSTPSPGAAFAVGSFPGAISEDSVFPRPPPPTPKGHMPLPAIADAALTALFDRMVLSPPVPVLRLGAPSRLTIRSSATPLVSLDSPDLASLRAAGDVGYFHLVGHGIPSQLPSSALAELSRVDASAMRASILSTLGFSAEAEGVDAGVEPVMVFDVDELGMDALPAALEYARLMREVGMQVVGLFSGSGGVGFGEKPFAEEGGRKARCLVWVSKVGSGEPAVPPAAGDAKAYPYVLGLHCEWEQEAGASSWVMDDSGEWRAVGASEGALLVTIGDIAQVWSNGKLKKVRGMVRPTPAPGSDSEEGGEPARLSITVLITLPLDSVVSPLLPLSGAGEEGGDVEKEEKEVSEDGDENVGSFRPFSLESYAWGLYHDQLESKDPLAPYRI</sequence>
<dbReference type="Gramene" id="AET3Gv20788300.2">
    <property type="protein sequence ID" value="AET3Gv20788300.2"/>
    <property type="gene ID" value="AET3Gv20788300"/>
</dbReference>